<dbReference type="NCBIfam" id="TIGR00125">
    <property type="entry name" value="cyt_tran_rel"/>
    <property type="match status" value="1"/>
</dbReference>
<feature type="binding site" evidence="9">
    <location>
        <begin position="89"/>
        <end position="91"/>
    </location>
    <ligand>
        <name>ATP</name>
        <dbReference type="ChEBI" id="CHEBI:30616"/>
    </ligand>
</feature>
<comment type="pathway">
    <text evidence="9">Cofactor biosynthesis; coenzyme A biosynthesis; CoA from (R)-pantothenate: step 4/5.</text>
</comment>
<dbReference type="KEGG" id="aft:BBF96_05365"/>
<evidence type="ECO:0000256" key="3">
    <source>
        <dbReference type="ARBA" id="ARBA00022695"/>
    </source>
</evidence>
<dbReference type="GO" id="GO:0005524">
    <property type="term" value="F:ATP binding"/>
    <property type="evidence" value="ECO:0007669"/>
    <property type="project" value="UniProtKB-KW"/>
</dbReference>
<gene>
    <name evidence="9" type="primary">coaD</name>
    <name evidence="11" type="ORF">BBF96_05365</name>
</gene>
<dbReference type="PRINTS" id="PR01020">
    <property type="entry name" value="LPSBIOSNTHSS"/>
</dbReference>
<comment type="subunit">
    <text evidence="9">Homohexamer.</text>
</comment>
<dbReference type="GO" id="GO:0015937">
    <property type="term" value="P:coenzyme A biosynthetic process"/>
    <property type="evidence" value="ECO:0007669"/>
    <property type="project" value="UniProtKB-UniRule"/>
</dbReference>
<proteinExistence type="inferred from homology"/>
<dbReference type="SUPFAM" id="SSF52374">
    <property type="entry name" value="Nucleotidylyl transferase"/>
    <property type="match status" value="1"/>
</dbReference>
<comment type="subcellular location">
    <subcellularLocation>
        <location evidence="9">Cytoplasm</location>
    </subcellularLocation>
</comment>
<dbReference type="Gene3D" id="3.40.50.620">
    <property type="entry name" value="HUPs"/>
    <property type="match status" value="1"/>
</dbReference>
<dbReference type="GO" id="GO:0004595">
    <property type="term" value="F:pantetheine-phosphate adenylyltransferase activity"/>
    <property type="evidence" value="ECO:0007669"/>
    <property type="project" value="UniProtKB-UniRule"/>
</dbReference>
<dbReference type="Pfam" id="PF01467">
    <property type="entry name" value="CTP_transf_like"/>
    <property type="match status" value="1"/>
</dbReference>
<dbReference type="InterPro" id="IPR014729">
    <property type="entry name" value="Rossmann-like_a/b/a_fold"/>
</dbReference>
<keyword evidence="12" id="KW-1185">Reference proteome</keyword>
<dbReference type="OrthoDB" id="9806661at2"/>
<dbReference type="Proteomes" id="UP000267250">
    <property type="component" value="Chromosome"/>
</dbReference>
<feature type="binding site" evidence="9">
    <location>
        <position position="42"/>
    </location>
    <ligand>
        <name>substrate</name>
    </ligand>
</feature>
<evidence type="ECO:0000256" key="2">
    <source>
        <dbReference type="ARBA" id="ARBA00022679"/>
    </source>
</evidence>
<feature type="domain" description="Cytidyltransferase-like" evidence="10">
    <location>
        <begin position="6"/>
        <end position="134"/>
    </location>
</feature>
<feature type="binding site" evidence="9">
    <location>
        <position position="18"/>
    </location>
    <ligand>
        <name>ATP</name>
        <dbReference type="ChEBI" id="CHEBI:30616"/>
    </ligand>
</feature>
<dbReference type="EC" id="2.7.7.3" evidence="9"/>
<dbReference type="PANTHER" id="PTHR21342:SF1">
    <property type="entry name" value="PHOSPHOPANTETHEINE ADENYLYLTRANSFERASE"/>
    <property type="match status" value="1"/>
</dbReference>
<dbReference type="PANTHER" id="PTHR21342">
    <property type="entry name" value="PHOSPHOPANTETHEINE ADENYLYLTRANSFERASE"/>
    <property type="match status" value="1"/>
</dbReference>
<comment type="similarity">
    <text evidence="9">Belongs to the bacterial CoaD family.</text>
</comment>
<organism evidence="11 12">
    <name type="scientific">Anoxybacter fermentans</name>
    <dbReference type="NCBI Taxonomy" id="1323375"/>
    <lineage>
        <taxon>Bacteria</taxon>
        <taxon>Bacillati</taxon>
        <taxon>Bacillota</taxon>
        <taxon>Clostridia</taxon>
        <taxon>Halanaerobiales</taxon>
        <taxon>Anoxybacter</taxon>
    </lineage>
</organism>
<feature type="binding site" evidence="9">
    <location>
        <position position="99"/>
    </location>
    <ligand>
        <name>ATP</name>
        <dbReference type="ChEBI" id="CHEBI:30616"/>
    </ligand>
</feature>
<accession>A0A3S9SX84</accession>
<dbReference type="CDD" id="cd02163">
    <property type="entry name" value="PPAT"/>
    <property type="match status" value="1"/>
</dbReference>
<protein>
    <recommendedName>
        <fullName evidence="9">Phosphopantetheine adenylyltransferase</fullName>
        <ecNumber evidence="9">2.7.7.3</ecNumber>
    </recommendedName>
    <alternativeName>
        <fullName evidence="9">Dephospho-CoA pyrophosphorylase</fullName>
    </alternativeName>
    <alternativeName>
        <fullName evidence="9">Pantetheine-phosphate adenylyltransferase</fullName>
        <shortName evidence="9">PPAT</shortName>
    </alternativeName>
</protein>
<dbReference type="InterPro" id="IPR004821">
    <property type="entry name" value="Cyt_trans-like"/>
</dbReference>
<dbReference type="NCBIfam" id="TIGR01510">
    <property type="entry name" value="coaD_prev_kdtB"/>
    <property type="match status" value="1"/>
</dbReference>
<keyword evidence="5 9" id="KW-0067">ATP-binding</keyword>
<dbReference type="GO" id="GO:0005737">
    <property type="term" value="C:cytoplasm"/>
    <property type="evidence" value="ECO:0007669"/>
    <property type="project" value="UniProtKB-SubCell"/>
</dbReference>
<evidence type="ECO:0000256" key="8">
    <source>
        <dbReference type="ARBA" id="ARBA00029346"/>
    </source>
</evidence>
<evidence type="ECO:0000256" key="7">
    <source>
        <dbReference type="ARBA" id="ARBA00022993"/>
    </source>
</evidence>
<evidence type="ECO:0000256" key="6">
    <source>
        <dbReference type="ARBA" id="ARBA00022842"/>
    </source>
</evidence>
<evidence type="ECO:0000256" key="5">
    <source>
        <dbReference type="ARBA" id="ARBA00022840"/>
    </source>
</evidence>
<comment type="cofactor">
    <cofactor evidence="9">
        <name>Mg(2+)</name>
        <dbReference type="ChEBI" id="CHEBI:18420"/>
    </cofactor>
</comment>
<feature type="binding site" evidence="9">
    <location>
        <begin position="10"/>
        <end position="11"/>
    </location>
    <ligand>
        <name>ATP</name>
        <dbReference type="ChEBI" id="CHEBI:30616"/>
    </ligand>
</feature>
<feature type="site" description="Transition state stabilizer" evidence="9">
    <location>
        <position position="18"/>
    </location>
</feature>
<keyword evidence="1 9" id="KW-0963">Cytoplasm</keyword>
<dbReference type="RefSeq" id="WP_127016206.1">
    <property type="nucleotide sequence ID" value="NZ_CP016379.1"/>
</dbReference>
<comment type="catalytic activity">
    <reaction evidence="8 9">
        <text>(R)-4'-phosphopantetheine + ATP + H(+) = 3'-dephospho-CoA + diphosphate</text>
        <dbReference type="Rhea" id="RHEA:19801"/>
        <dbReference type="ChEBI" id="CHEBI:15378"/>
        <dbReference type="ChEBI" id="CHEBI:30616"/>
        <dbReference type="ChEBI" id="CHEBI:33019"/>
        <dbReference type="ChEBI" id="CHEBI:57328"/>
        <dbReference type="ChEBI" id="CHEBI:61723"/>
        <dbReference type="EC" id="2.7.7.3"/>
    </reaction>
</comment>
<keyword evidence="2 9" id="KW-0808">Transferase</keyword>
<name>A0A3S9SX84_9FIRM</name>
<dbReference type="HAMAP" id="MF_00151">
    <property type="entry name" value="PPAT_bact"/>
    <property type="match status" value="1"/>
</dbReference>
<feature type="binding site" evidence="9">
    <location>
        <position position="10"/>
    </location>
    <ligand>
        <name>substrate</name>
    </ligand>
</feature>
<sequence>MKQIAIYPGSFDPVTNGHLDIIERSSKIFEHIIVAVFCNPFKEPMFTMEERVEMLKEATKKFKNVSVDSFDGLLVDYAKQKNARIIIRGIRAVSDFEGEFQKASMNKKLDPNIETLILMSSNEHAFLSSSVVKEAALFGGCIRGLVPPNVQERMIQRIKEIRRMKQKQL</sequence>
<feature type="binding site" evidence="9">
    <location>
        <position position="74"/>
    </location>
    <ligand>
        <name>substrate</name>
    </ligand>
</feature>
<evidence type="ECO:0000313" key="12">
    <source>
        <dbReference type="Proteomes" id="UP000267250"/>
    </source>
</evidence>
<comment type="function">
    <text evidence="9">Reversibly transfers an adenylyl group from ATP to 4'-phosphopantetheine, yielding dephospho-CoA (dPCoA) and pyrophosphate.</text>
</comment>
<evidence type="ECO:0000313" key="11">
    <source>
        <dbReference type="EMBL" id="AZR72868.1"/>
    </source>
</evidence>
<reference evidence="11 12" key="1">
    <citation type="submission" date="2016-07" db="EMBL/GenBank/DDBJ databases">
        <title>Genome and transcriptome analysis of iron-reducing fermentative bacteria Anoxybacter fermentans.</title>
        <authorList>
            <person name="Zeng X."/>
            <person name="Shao Z."/>
        </authorList>
    </citation>
    <scope>NUCLEOTIDE SEQUENCE [LARGE SCALE GENOMIC DNA]</scope>
    <source>
        <strain evidence="11 12">DY22613</strain>
    </source>
</reference>
<dbReference type="EMBL" id="CP016379">
    <property type="protein sequence ID" value="AZR72868.1"/>
    <property type="molecule type" value="Genomic_DNA"/>
</dbReference>
<dbReference type="AlphaFoldDB" id="A0A3S9SX84"/>
<keyword evidence="6 9" id="KW-0460">Magnesium</keyword>
<keyword evidence="3 9" id="KW-0548">Nucleotidyltransferase</keyword>
<evidence type="ECO:0000256" key="9">
    <source>
        <dbReference type="HAMAP-Rule" id="MF_00151"/>
    </source>
</evidence>
<keyword evidence="7 9" id="KW-0173">Coenzyme A biosynthesis</keyword>
<feature type="binding site" evidence="9">
    <location>
        <position position="88"/>
    </location>
    <ligand>
        <name>substrate</name>
    </ligand>
</feature>
<evidence type="ECO:0000256" key="1">
    <source>
        <dbReference type="ARBA" id="ARBA00022490"/>
    </source>
</evidence>
<dbReference type="InterPro" id="IPR001980">
    <property type="entry name" value="PPAT"/>
</dbReference>
<dbReference type="UniPathway" id="UPA00241">
    <property type="reaction ID" value="UER00355"/>
</dbReference>
<keyword evidence="4 9" id="KW-0547">Nucleotide-binding</keyword>
<evidence type="ECO:0000259" key="10">
    <source>
        <dbReference type="Pfam" id="PF01467"/>
    </source>
</evidence>
<evidence type="ECO:0000256" key="4">
    <source>
        <dbReference type="ARBA" id="ARBA00022741"/>
    </source>
</evidence>
<feature type="binding site" evidence="9">
    <location>
        <begin position="124"/>
        <end position="130"/>
    </location>
    <ligand>
        <name>ATP</name>
        <dbReference type="ChEBI" id="CHEBI:30616"/>
    </ligand>
</feature>